<comment type="caution">
    <text evidence="1">The sequence shown here is derived from an EMBL/GenBank/DDBJ whole genome shotgun (WGS) entry which is preliminary data.</text>
</comment>
<dbReference type="AlphaFoldDB" id="A0A951Q540"/>
<organism evidence="1 2">
    <name type="scientific">Mojavia pulchra JT2-VF2</name>
    <dbReference type="NCBI Taxonomy" id="287848"/>
    <lineage>
        <taxon>Bacteria</taxon>
        <taxon>Bacillati</taxon>
        <taxon>Cyanobacteriota</taxon>
        <taxon>Cyanophyceae</taxon>
        <taxon>Nostocales</taxon>
        <taxon>Nostocaceae</taxon>
    </lineage>
</organism>
<dbReference type="Proteomes" id="UP000715781">
    <property type="component" value="Unassembled WGS sequence"/>
</dbReference>
<dbReference type="EMBL" id="JAHHHN010000039">
    <property type="protein sequence ID" value="MBW4565492.1"/>
    <property type="molecule type" value="Genomic_DNA"/>
</dbReference>
<sequence>MDGQENSTHSWWQQVKSYAVLALERVKDGVESVKELLSTLTSDERWGVMVAFEEMEPMMFGQLVAEAPDWVEWMT</sequence>
<evidence type="ECO:0000313" key="2">
    <source>
        <dbReference type="Proteomes" id="UP000715781"/>
    </source>
</evidence>
<name>A0A951Q540_9NOST</name>
<protein>
    <submittedName>
        <fullName evidence="1">Uncharacterized protein</fullName>
    </submittedName>
</protein>
<reference evidence="1" key="2">
    <citation type="journal article" date="2022" name="Microbiol. Resour. Announc.">
        <title>Metagenome Sequencing to Explore Phylogenomics of Terrestrial Cyanobacteria.</title>
        <authorList>
            <person name="Ward R.D."/>
            <person name="Stajich J.E."/>
            <person name="Johansen J.R."/>
            <person name="Huntemann M."/>
            <person name="Clum A."/>
            <person name="Foster B."/>
            <person name="Foster B."/>
            <person name="Roux S."/>
            <person name="Palaniappan K."/>
            <person name="Varghese N."/>
            <person name="Mukherjee S."/>
            <person name="Reddy T.B.K."/>
            <person name="Daum C."/>
            <person name="Copeland A."/>
            <person name="Chen I.A."/>
            <person name="Ivanova N.N."/>
            <person name="Kyrpides N.C."/>
            <person name="Shapiro N."/>
            <person name="Eloe-Fadrosh E.A."/>
            <person name="Pietrasiak N."/>
        </authorList>
    </citation>
    <scope>NUCLEOTIDE SEQUENCE</scope>
    <source>
        <strain evidence="1">JT2-VF2</strain>
    </source>
</reference>
<evidence type="ECO:0000313" key="1">
    <source>
        <dbReference type="EMBL" id="MBW4565492.1"/>
    </source>
</evidence>
<gene>
    <name evidence="1" type="ORF">KME32_31285</name>
</gene>
<proteinExistence type="predicted"/>
<accession>A0A951Q540</accession>
<reference evidence="1" key="1">
    <citation type="submission" date="2021-05" db="EMBL/GenBank/DDBJ databases">
        <authorList>
            <person name="Pietrasiak N."/>
            <person name="Ward R."/>
            <person name="Stajich J.E."/>
            <person name="Kurbessoian T."/>
        </authorList>
    </citation>
    <scope>NUCLEOTIDE SEQUENCE</scope>
    <source>
        <strain evidence="1">JT2-VF2</strain>
    </source>
</reference>